<evidence type="ECO:0000256" key="3">
    <source>
        <dbReference type="ARBA" id="ARBA00022691"/>
    </source>
</evidence>
<dbReference type="Gene3D" id="3.40.50.150">
    <property type="entry name" value="Vaccinia Virus protein VP39"/>
    <property type="match status" value="1"/>
</dbReference>
<dbReference type="OrthoDB" id="7418600at2"/>
<dbReference type="InterPro" id="IPR036390">
    <property type="entry name" value="WH_DNA-bd_sf"/>
</dbReference>
<dbReference type="GO" id="GO:0008171">
    <property type="term" value="F:O-methyltransferase activity"/>
    <property type="evidence" value="ECO:0007669"/>
    <property type="project" value="InterPro"/>
</dbReference>
<evidence type="ECO:0000256" key="2">
    <source>
        <dbReference type="ARBA" id="ARBA00022679"/>
    </source>
</evidence>
<dbReference type="PROSITE" id="PS51683">
    <property type="entry name" value="SAM_OMT_II"/>
    <property type="match status" value="1"/>
</dbReference>
<feature type="domain" description="O-methyltransferase dimerisation" evidence="5">
    <location>
        <begin position="52"/>
        <end position="125"/>
    </location>
</feature>
<proteinExistence type="predicted"/>
<dbReference type="InterPro" id="IPR036388">
    <property type="entry name" value="WH-like_DNA-bd_sf"/>
</dbReference>
<name>A0A2T5BSJ6_9RHOB</name>
<evidence type="ECO:0000259" key="4">
    <source>
        <dbReference type="Pfam" id="PF00891"/>
    </source>
</evidence>
<dbReference type="GO" id="GO:0046983">
    <property type="term" value="F:protein dimerization activity"/>
    <property type="evidence" value="ECO:0007669"/>
    <property type="project" value="InterPro"/>
</dbReference>
<dbReference type="CDD" id="cd02440">
    <property type="entry name" value="AdoMet_MTases"/>
    <property type="match status" value="1"/>
</dbReference>
<dbReference type="InterPro" id="IPR029063">
    <property type="entry name" value="SAM-dependent_MTases_sf"/>
</dbReference>
<dbReference type="Pfam" id="PF00891">
    <property type="entry name" value="Methyltransf_2"/>
    <property type="match status" value="1"/>
</dbReference>
<dbReference type="EMBL" id="QAAA01000007">
    <property type="protein sequence ID" value="PTN02317.1"/>
    <property type="molecule type" value="Genomic_DNA"/>
</dbReference>
<dbReference type="SUPFAM" id="SSF53335">
    <property type="entry name" value="S-adenosyl-L-methionine-dependent methyltransferases"/>
    <property type="match status" value="1"/>
</dbReference>
<evidence type="ECO:0000313" key="6">
    <source>
        <dbReference type="EMBL" id="PTN02317.1"/>
    </source>
</evidence>
<reference evidence="6 7" key="1">
    <citation type="submission" date="2018-04" db="EMBL/GenBank/DDBJ databases">
        <title>Genomic Encyclopedia of Archaeal and Bacterial Type Strains, Phase II (KMG-II): from individual species to whole genera.</title>
        <authorList>
            <person name="Goeker M."/>
        </authorList>
    </citation>
    <scope>NUCLEOTIDE SEQUENCE [LARGE SCALE GENOMIC DNA]</scope>
    <source>
        <strain evidence="6 7">DSM 18064</strain>
    </source>
</reference>
<evidence type="ECO:0000259" key="5">
    <source>
        <dbReference type="Pfam" id="PF08100"/>
    </source>
</evidence>
<dbReference type="Proteomes" id="UP000243859">
    <property type="component" value="Unassembled WGS sequence"/>
</dbReference>
<evidence type="ECO:0000256" key="1">
    <source>
        <dbReference type="ARBA" id="ARBA00022603"/>
    </source>
</evidence>
<dbReference type="InterPro" id="IPR001077">
    <property type="entry name" value="COMT_C"/>
</dbReference>
<dbReference type="InterPro" id="IPR016461">
    <property type="entry name" value="COMT-like"/>
</dbReference>
<organism evidence="6 7">
    <name type="scientific">Rhodovulum imhoffii</name>
    <dbReference type="NCBI Taxonomy" id="365340"/>
    <lineage>
        <taxon>Bacteria</taxon>
        <taxon>Pseudomonadati</taxon>
        <taxon>Pseudomonadota</taxon>
        <taxon>Alphaproteobacteria</taxon>
        <taxon>Rhodobacterales</taxon>
        <taxon>Paracoccaceae</taxon>
        <taxon>Rhodovulum</taxon>
    </lineage>
</organism>
<keyword evidence="7" id="KW-1185">Reference proteome</keyword>
<feature type="domain" description="O-methyltransferase C-terminal" evidence="4">
    <location>
        <begin position="143"/>
        <end position="354"/>
    </location>
</feature>
<dbReference type="RefSeq" id="WP_107892031.1">
    <property type="nucleotide sequence ID" value="NZ_NHSI01000036.1"/>
</dbReference>
<dbReference type="GO" id="GO:0032259">
    <property type="term" value="P:methylation"/>
    <property type="evidence" value="ECO:0007669"/>
    <property type="project" value="UniProtKB-KW"/>
</dbReference>
<comment type="caution">
    <text evidence="6">The sequence shown here is derived from an EMBL/GenBank/DDBJ whole genome shotgun (WGS) entry which is preliminary data.</text>
</comment>
<sequence>MTDAAVPAPVPRFGWRRWRNRKLGSPAFQSWASRNPLTRGRVRRDGERLFGLVSGFVQSQVLFAVVELDLLAATRDAPRPASELAAAVGMTPDRMELLCHAVTALGLFERVRGGYQLAPLGAALLGVPGLTEMILHHEVFYRDMSDPVALLRGARETELAGFWPYVFGAGSADDPAVADRYSRLMSESQALVAEDTLRMVRFDGVGHLLDIGGGTGAFLAAVGAAYPDLKTTLFDLPAVVPAAQARFERAGMAARATLVPGSFRDDPLPRGADAVSLVRVLYDHADDTVRALLAKVFAALPPGGRLIVSEPMTGGDAPCLAGDVYFAFYCMAMQTGRARSAAQISALLAEAGFAEIEVPHAPRPFIASVVTARKPAKPDTESV</sequence>
<keyword evidence="2 6" id="KW-0808">Transferase</keyword>
<dbReference type="PANTHER" id="PTHR43712:SF2">
    <property type="entry name" value="O-METHYLTRANSFERASE CICE"/>
    <property type="match status" value="1"/>
</dbReference>
<dbReference type="InterPro" id="IPR012967">
    <property type="entry name" value="COMT_dimerisation"/>
</dbReference>
<protein>
    <submittedName>
        <fullName evidence="6">Demethylspheroidene O-methyltransferase</fullName>
    </submittedName>
</protein>
<gene>
    <name evidence="6" type="ORF">C8N32_10783</name>
</gene>
<accession>A0A2T5BSJ6</accession>
<dbReference type="Gene3D" id="1.10.10.10">
    <property type="entry name" value="Winged helix-like DNA-binding domain superfamily/Winged helix DNA-binding domain"/>
    <property type="match status" value="1"/>
</dbReference>
<dbReference type="AlphaFoldDB" id="A0A2T5BSJ6"/>
<evidence type="ECO:0000313" key="7">
    <source>
        <dbReference type="Proteomes" id="UP000243859"/>
    </source>
</evidence>
<keyword evidence="1 6" id="KW-0489">Methyltransferase</keyword>
<dbReference type="Pfam" id="PF08100">
    <property type="entry name" value="Dimerisation"/>
    <property type="match status" value="1"/>
</dbReference>
<dbReference type="PANTHER" id="PTHR43712">
    <property type="entry name" value="PUTATIVE (AFU_ORTHOLOGUE AFUA_4G14580)-RELATED"/>
    <property type="match status" value="1"/>
</dbReference>
<dbReference type="SUPFAM" id="SSF46785">
    <property type="entry name" value="Winged helix' DNA-binding domain"/>
    <property type="match status" value="1"/>
</dbReference>
<dbReference type="PIRSF" id="PIRSF005739">
    <property type="entry name" value="O-mtase"/>
    <property type="match status" value="1"/>
</dbReference>
<keyword evidence="3" id="KW-0949">S-adenosyl-L-methionine</keyword>